<dbReference type="InterPro" id="IPR001969">
    <property type="entry name" value="Aspartic_peptidase_AS"/>
</dbReference>
<dbReference type="Gene3D" id="2.40.70.10">
    <property type="entry name" value="Acid Proteases"/>
    <property type="match status" value="1"/>
</dbReference>
<reference evidence="4" key="1">
    <citation type="submission" date="2020-07" db="EMBL/GenBank/DDBJ databases">
        <authorList>
            <person name="Lin J."/>
        </authorList>
    </citation>
    <scope>NUCLEOTIDE SEQUENCE</scope>
</reference>
<dbReference type="EMBL" id="LR862135">
    <property type="protein sequence ID" value="CAD1840685.1"/>
    <property type="molecule type" value="Genomic_DNA"/>
</dbReference>
<dbReference type="AlphaFoldDB" id="A0A6V7QCW8"/>
<proteinExistence type="predicted"/>
<dbReference type="InterPro" id="IPR032567">
    <property type="entry name" value="RTL1-rel"/>
</dbReference>
<feature type="region of interest" description="Disordered" evidence="2">
    <location>
        <begin position="252"/>
        <end position="312"/>
    </location>
</feature>
<feature type="region of interest" description="Disordered" evidence="2">
    <location>
        <begin position="410"/>
        <end position="469"/>
    </location>
</feature>
<dbReference type="Gene3D" id="4.10.60.10">
    <property type="entry name" value="Zinc finger, CCHC-type"/>
    <property type="match status" value="1"/>
</dbReference>
<dbReference type="Pfam" id="PF08284">
    <property type="entry name" value="RVP_2"/>
    <property type="match status" value="1"/>
</dbReference>
<dbReference type="GO" id="GO:0003676">
    <property type="term" value="F:nucleic acid binding"/>
    <property type="evidence" value="ECO:0007669"/>
    <property type="project" value="InterPro"/>
</dbReference>
<sequence length="600" mass="67719">MRFNPPTFDGKEADPWVLETWFTSMEALFEDIYTLEKDKVHLAAHCFEKDAQIWWQKAKKSRVLNTSSITWEEFREVVFMEYFPDSDRRKMKEDFRKLRQGNRSVREYEREFTHLVNCVPGMVHTDRDRAEYFEQGLRPEIFRMISALKLKTFEEVLDRALWVERGNAIAREERESFEREREREKGKKRTTSGARGQSSSKWPPRYPRPQQRYKGPPRCVICGGNHRPSACSQREGKCFKCGQPGHIVRDCPKAASSAPSTASVQSPSRQRAGLPPTMSAGGTFVPRQYEPPRPAPSTQMDAPQPAPSGRAFAAQAEDPAVVDDIVAGIVLLYGTRSRALFDTGASHSFISSSFARTHDIEISDRPDAWWVYAPEHTFSVHEECAACPVQIGDWIMPADLLVLKQMKGETGPPVNSAAMPARQPVPGSRDRSPSASARGETGPAQGETGSRTLDFRGQAERPVPGRGDRSLWAKTAQTGLIERRREGEEEEEEEEEKELAWRPWSTIFFLISRLWRLGACFWSFVEDQTSTLIGFELGLELLLSLGNLWTEEEFDPSNKPLLIGVTLSAGIASNQDCELWEQQACAAGVVEAAELKGWTI</sequence>
<dbReference type="InterPro" id="IPR001878">
    <property type="entry name" value="Znf_CCHC"/>
</dbReference>
<feature type="domain" description="CCHC-type" evidence="3">
    <location>
        <begin position="237"/>
        <end position="253"/>
    </location>
</feature>
<dbReference type="InterPro" id="IPR036875">
    <property type="entry name" value="Znf_CCHC_sf"/>
</dbReference>
<dbReference type="SUPFAM" id="SSF50630">
    <property type="entry name" value="Acid proteases"/>
    <property type="match status" value="1"/>
</dbReference>
<protein>
    <recommendedName>
        <fullName evidence="3">CCHC-type domain-containing protein</fullName>
    </recommendedName>
</protein>
<dbReference type="PANTHER" id="PTHR15503">
    <property type="entry name" value="LDOC1 RELATED"/>
    <property type="match status" value="1"/>
</dbReference>
<evidence type="ECO:0000259" key="3">
    <source>
        <dbReference type="PROSITE" id="PS50158"/>
    </source>
</evidence>
<feature type="region of interest" description="Disordered" evidence="2">
    <location>
        <begin position="173"/>
        <end position="214"/>
    </location>
</feature>
<evidence type="ECO:0000256" key="1">
    <source>
        <dbReference type="PROSITE-ProRule" id="PRU00047"/>
    </source>
</evidence>
<feature type="compositionally biased region" description="Low complexity" evidence="2">
    <location>
        <begin position="253"/>
        <end position="268"/>
    </location>
</feature>
<accession>A0A6V7QCW8</accession>
<dbReference type="PROSITE" id="PS50158">
    <property type="entry name" value="ZF_CCHC"/>
    <property type="match status" value="1"/>
</dbReference>
<dbReference type="PANTHER" id="PTHR15503:SF45">
    <property type="entry name" value="RNA-DIRECTED DNA POLYMERASE HOMOLOG"/>
    <property type="match status" value="1"/>
</dbReference>
<dbReference type="InterPro" id="IPR021109">
    <property type="entry name" value="Peptidase_aspartic_dom_sf"/>
</dbReference>
<feature type="compositionally biased region" description="Basic and acidic residues" evidence="2">
    <location>
        <begin position="173"/>
        <end position="185"/>
    </location>
</feature>
<dbReference type="PROSITE" id="PS00141">
    <property type="entry name" value="ASP_PROTEASE"/>
    <property type="match status" value="1"/>
</dbReference>
<organism evidence="4">
    <name type="scientific">Ananas comosus var. bracteatus</name>
    <name type="common">red pineapple</name>
    <dbReference type="NCBI Taxonomy" id="296719"/>
    <lineage>
        <taxon>Eukaryota</taxon>
        <taxon>Viridiplantae</taxon>
        <taxon>Streptophyta</taxon>
        <taxon>Embryophyta</taxon>
        <taxon>Tracheophyta</taxon>
        <taxon>Spermatophyta</taxon>
        <taxon>Magnoliopsida</taxon>
        <taxon>Liliopsida</taxon>
        <taxon>Poales</taxon>
        <taxon>Bromeliaceae</taxon>
        <taxon>Bromelioideae</taxon>
        <taxon>Ananas</taxon>
    </lineage>
</organism>
<dbReference type="GO" id="GO:0008270">
    <property type="term" value="F:zinc ion binding"/>
    <property type="evidence" value="ECO:0007669"/>
    <property type="project" value="UniProtKB-KW"/>
</dbReference>
<evidence type="ECO:0000256" key="2">
    <source>
        <dbReference type="SAM" id="MobiDB-lite"/>
    </source>
</evidence>
<dbReference type="Pfam" id="PF03732">
    <property type="entry name" value="Retrotrans_gag"/>
    <property type="match status" value="1"/>
</dbReference>
<feature type="compositionally biased region" description="Polar residues" evidence="2">
    <location>
        <begin position="191"/>
        <end position="201"/>
    </location>
</feature>
<keyword evidence="1" id="KW-0479">Metal-binding</keyword>
<feature type="region of interest" description="Disordered" evidence="2">
    <location>
        <begin position="478"/>
        <end position="497"/>
    </location>
</feature>
<gene>
    <name evidence="4" type="ORF">CB5_LOCUS23896</name>
</gene>
<dbReference type="GO" id="GO:0006508">
    <property type="term" value="P:proteolysis"/>
    <property type="evidence" value="ECO:0007669"/>
    <property type="project" value="InterPro"/>
</dbReference>
<dbReference type="InterPro" id="IPR005162">
    <property type="entry name" value="Retrotrans_gag_dom"/>
</dbReference>
<feature type="compositionally biased region" description="Acidic residues" evidence="2">
    <location>
        <begin position="488"/>
        <end position="497"/>
    </location>
</feature>
<keyword evidence="1" id="KW-0862">Zinc</keyword>
<dbReference type="GO" id="GO:0004190">
    <property type="term" value="F:aspartic-type endopeptidase activity"/>
    <property type="evidence" value="ECO:0007669"/>
    <property type="project" value="InterPro"/>
</dbReference>
<name>A0A6V7QCW8_ANACO</name>
<dbReference type="SMART" id="SM00343">
    <property type="entry name" value="ZnF_C2HC"/>
    <property type="match status" value="1"/>
</dbReference>
<evidence type="ECO:0000313" key="4">
    <source>
        <dbReference type="EMBL" id="CAD1840685.1"/>
    </source>
</evidence>
<keyword evidence="1" id="KW-0863">Zinc-finger</keyword>
<dbReference type="CDD" id="cd00303">
    <property type="entry name" value="retropepsin_like"/>
    <property type="match status" value="1"/>
</dbReference>
<dbReference type="SUPFAM" id="SSF57756">
    <property type="entry name" value="Retrovirus zinc finger-like domains"/>
    <property type="match status" value="1"/>
</dbReference>
<dbReference type="Pfam" id="PF00098">
    <property type="entry name" value="zf-CCHC"/>
    <property type="match status" value="1"/>
</dbReference>